<organism evidence="3 4">
    <name type="scientific">Nibrella saemangeumensis</name>
    <dbReference type="NCBI Taxonomy" id="1084526"/>
    <lineage>
        <taxon>Bacteria</taxon>
        <taxon>Pseudomonadati</taxon>
        <taxon>Bacteroidota</taxon>
        <taxon>Cytophagia</taxon>
        <taxon>Cytophagales</taxon>
        <taxon>Spirosomataceae</taxon>
        <taxon>Nibrella</taxon>
    </lineage>
</organism>
<dbReference type="InterPro" id="IPR050834">
    <property type="entry name" value="Glycosyltransf_2"/>
</dbReference>
<feature type="transmembrane region" description="Helical" evidence="1">
    <location>
        <begin position="295"/>
        <end position="314"/>
    </location>
</feature>
<dbReference type="PANTHER" id="PTHR43685:SF2">
    <property type="entry name" value="GLYCOSYLTRANSFERASE 2-LIKE DOMAIN-CONTAINING PROTEIN"/>
    <property type="match status" value="1"/>
</dbReference>
<name>A0ABP8MMQ4_9BACT</name>
<evidence type="ECO:0000256" key="1">
    <source>
        <dbReference type="SAM" id="Phobius"/>
    </source>
</evidence>
<feature type="transmembrane region" description="Helical" evidence="1">
    <location>
        <begin position="241"/>
        <end position="259"/>
    </location>
</feature>
<protein>
    <submittedName>
        <fullName evidence="3">Glycosyltransferase</fullName>
    </submittedName>
</protein>
<reference evidence="4" key="1">
    <citation type="journal article" date="2019" name="Int. J. Syst. Evol. Microbiol.">
        <title>The Global Catalogue of Microorganisms (GCM) 10K type strain sequencing project: providing services to taxonomists for standard genome sequencing and annotation.</title>
        <authorList>
            <consortium name="The Broad Institute Genomics Platform"/>
            <consortium name="The Broad Institute Genome Sequencing Center for Infectious Disease"/>
            <person name="Wu L."/>
            <person name="Ma J."/>
        </authorList>
    </citation>
    <scope>NUCLEOTIDE SEQUENCE [LARGE SCALE GENOMIC DNA]</scope>
    <source>
        <strain evidence="4">JCM 17927</strain>
    </source>
</reference>
<feature type="transmembrane region" description="Helical" evidence="1">
    <location>
        <begin position="265"/>
        <end position="283"/>
    </location>
</feature>
<evidence type="ECO:0000313" key="3">
    <source>
        <dbReference type="EMBL" id="GAA4451593.1"/>
    </source>
</evidence>
<comment type="caution">
    <text evidence="3">The sequence shown here is derived from an EMBL/GenBank/DDBJ whole genome shotgun (WGS) entry which is preliminary data.</text>
</comment>
<gene>
    <name evidence="3" type="ORF">GCM10023189_13660</name>
</gene>
<keyword evidence="1" id="KW-0472">Membrane</keyword>
<keyword evidence="1" id="KW-0812">Transmembrane</keyword>
<dbReference type="EMBL" id="BAABHD010000021">
    <property type="protein sequence ID" value="GAA4451593.1"/>
    <property type="molecule type" value="Genomic_DNA"/>
</dbReference>
<dbReference type="Pfam" id="PF00535">
    <property type="entry name" value="Glycos_transf_2"/>
    <property type="match status" value="1"/>
</dbReference>
<dbReference type="Proteomes" id="UP001501175">
    <property type="component" value="Unassembled WGS sequence"/>
</dbReference>
<evidence type="ECO:0000259" key="2">
    <source>
        <dbReference type="Pfam" id="PF00535"/>
    </source>
</evidence>
<dbReference type="Gene3D" id="3.90.550.10">
    <property type="entry name" value="Spore Coat Polysaccharide Biosynthesis Protein SpsA, Chain A"/>
    <property type="match status" value="1"/>
</dbReference>
<proteinExistence type="predicted"/>
<dbReference type="SUPFAM" id="SSF53448">
    <property type="entry name" value="Nucleotide-diphospho-sugar transferases"/>
    <property type="match status" value="1"/>
</dbReference>
<sequence length="338" mass="38513">MQPLRYSVIIPVYNRPDELRELLDSLTRQTLKPYEVLVIEDGSRIKADTVAAQFSEQLNVHYFFKENTGQGFARNYGFERATGDYFVIFDSDALVPPHYFETVEKHLATEWLDAYGGPDAAHPDFTPIQKAISYSMTSPFTTGGIRGSKKNLGGQFHPRSFNMGLSRKVWETIGGYRISRMGEDIEFAIRIIENGFTTGLIHSAFIYHKRRTDFVQFFRQLRFFGRARINISRFYPSQLKLVHTFPALFTLFMLSVPVLALISPLLFWLAVGILVLFSVLILIDATRKEKSLQVGLLSVGAAFVQLAGYGIGFLSEGWKRIREPKTHRETGVNMEYPS</sequence>
<keyword evidence="4" id="KW-1185">Reference proteome</keyword>
<keyword evidence="1" id="KW-1133">Transmembrane helix</keyword>
<dbReference type="InterPro" id="IPR029044">
    <property type="entry name" value="Nucleotide-diphossugar_trans"/>
</dbReference>
<feature type="domain" description="Glycosyltransferase 2-like" evidence="2">
    <location>
        <begin position="7"/>
        <end position="145"/>
    </location>
</feature>
<dbReference type="InterPro" id="IPR001173">
    <property type="entry name" value="Glyco_trans_2-like"/>
</dbReference>
<accession>A0ABP8MMQ4</accession>
<dbReference type="PANTHER" id="PTHR43685">
    <property type="entry name" value="GLYCOSYLTRANSFERASE"/>
    <property type="match status" value="1"/>
</dbReference>
<evidence type="ECO:0000313" key="4">
    <source>
        <dbReference type="Proteomes" id="UP001501175"/>
    </source>
</evidence>